<reference evidence="3" key="2">
    <citation type="journal article" date="2023" name="IMA Fungus">
        <title>Comparative genomic study of the Penicillium genus elucidates a diverse pangenome and 15 lateral gene transfer events.</title>
        <authorList>
            <person name="Petersen C."/>
            <person name="Sorensen T."/>
            <person name="Nielsen M.R."/>
            <person name="Sondergaard T.E."/>
            <person name="Sorensen J.L."/>
            <person name="Fitzpatrick D.A."/>
            <person name="Frisvad J.C."/>
            <person name="Nielsen K.L."/>
        </authorList>
    </citation>
    <scope>NUCLEOTIDE SEQUENCE</scope>
    <source>
        <strain evidence="3">IBT 26290</strain>
    </source>
</reference>
<dbReference type="Pfam" id="PF12770">
    <property type="entry name" value="CHAT"/>
    <property type="match status" value="1"/>
</dbReference>
<dbReference type="Proteomes" id="UP001149163">
    <property type="component" value="Unassembled WGS sequence"/>
</dbReference>
<dbReference type="GeneID" id="81422584"/>
<evidence type="ECO:0000313" key="4">
    <source>
        <dbReference type="Proteomes" id="UP001149163"/>
    </source>
</evidence>
<gene>
    <name evidence="3" type="ORF">N7482_001283</name>
</gene>
<dbReference type="SUPFAM" id="SSF48452">
    <property type="entry name" value="TPR-like"/>
    <property type="match status" value="1"/>
</dbReference>
<dbReference type="RefSeq" id="XP_056547014.1">
    <property type="nucleotide sequence ID" value="XM_056683408.1"/>
</dbReference>
<dbReference type="InterPro" id="IPR024983">
    <property type="entry name" value="CHAT_dom"/>
</dbReference>
<dbReference type="Gene3D" id="1.25.40.10">
    <property type="entry name" value="Tetratricopeptide repeat domain"/>
    <property type="match status" value="2"/>
</dbReference>
<dbReference type="PANTHER" id="PTHR19959:SF119">
    <property type="entry name" value="FUNGAL LIPASE-LIKE DOMAIN-CONTAINING PROTEIN"/>
    <property type="match status" value="1"/>
</dbReference>
<keyword evidence="1" id="KW-0175">Coiled coil</keyword>
<dbReference type="OrthoDB" id="9991317at2759"/>
<feature type="domain" description="CHAT" evidence="2">
    <location>
        <begin position="1017"/>
        <end position="1307"/>
    </location>
</feature>
<proteinExistence type="predicted"/>
<evidence type="ECO:0000259" key="2">
    <source>
        <dbReference type="Pfam" id="PF12770"/>
    </source>
</evidence>
<comment type="caution">
    <text evidence="3">The sequence shown here is derived from an EMBL/GenBank/DDBJ whole genome shotgun (WGS) entry which is preliminary data.</text>
</comment>
<organism evidence="3 4">
    <name type="scientific">Penicillium canariense</name>
    <dbReference type="NCBI Taxonomy" id="189055"/>
    <lineage>
        <taxon>Eukaryota</taxon>
        <taxon>Fungi</taxon>
        <taxon>Dikarya</taxon>
        <taxon>Ascomycota</taxon>
        <taxon>Pezizomycotina</taxon>
        <taxon>Eurotiomycetes</taxon>
        <taxon>Eurotiomycetidae</taxon>
        <taxon>Eurotiales</taxon>
        <taxon>Aspergillaceae</taxon>
        <taxon>Penicillium</taxon>
    </lineage>
</organism>
<name>A0A9W9IJG8_9EURO</name>
<sequence>MDNHEDEIDRPLMTQAKALFFEFLEIKEIGAIDRSITLAREALASTLPSERVDCLHHLAICHSLRFEHCHEIQDLSEGIVHLEEAVTTSREPSKYAVVLQVLARTLGDRYLETGNEMDFDRAIFVGNHALGLNVSVESRIMCLHTLSKIFHFRFTRLHFLSDLSPAIQLGERTLELSSAGHFKRAMLSGNLARLYTARFHRLRDVEDIENAVGYASEAFETNQDPEEDAVYGILLSDALGSRFEMTEHPEDLGCAIDLAREVVEATSEEDEQLLADRRHNLSTLLNDRFSHFDSVTDLEEAISLEESAISALNNNQSKLVMALDHLGDLLESKSQLREDASDLNRAIGMARDVLNRTSTQSEEERALYYFHMAHRLSSRYEFFGNIDDLQDAIEMMERARQAIMADDLHLLDITIDLSNLLHKRYLHLGLSNDLAIGVALTQSILDDGYAESLTKQEDLCKLSRHFSDRHEMTGALEDVQASIHFAEKAVNLADVDHPRRPYSLLQLSISLEAHFKALGSLSSLERSIAISKQGLDSIANDQNATANLQYVLSQQLLQRYEQLGSLVDLQQSIYVMQECKENTPANQPGQTACLYALGIRQGYYSDRSNDVSDLDKAIDLTSEALALIHDHGMTRANALQGLSTLHESRFKARNSQRDLQRAVELSREALQEVPEDHSERNSFLSNLGDLLCLYPATGVSSHIQEAIELHSRALSTTSKDHPNRAMYLINMAKVMIQAGKPEFESQSPLDLFVEALGHLNSPPLDRITAGRNAFDIYTTTNKWDCAVHVAREVTKLFPLFVPRWLSRDDQQHALKNITNFTSQAASAILQAGGAPEEALQTLELGRGVIAGFSIDLKADISKLERRKPLLHSKYIQLRRQVLLNFSSSTSWSFQDLRIRDRRSQSLSPATGSQRMEILQQLENLESTIRDDPEFHDFLRPPSVRTYMGLASAGPIVAFNVTRLRSDALIVTDKQIERLQLNELHYDTLEARIKRVIGEDRLSRGLPSDKPKRNQELQEILAWLWDVAVGPVLTQVGFLKPQRPAGPPPRIIWVTSGYMGLLPLHAAGNKAANALDYAISSYTPTLQALDFVLRRADLVSRGQDLKVLMISAPNKEGRNTLRTTTELASIEKGLQDETCVTILHEPTCLSVLQELPNHDLIHFSCHGQSNPINPSASTLELSPQSDGHEPSLLTVRDLASLDHDRARIAYLSACSTAENSSSELLDETIHIASAFQLAGFPNVIGTTWEVIDKAAVEVSRQFYEILGRQIRDDGHLGDIAFALHEAVQALRTKKPRDPLSWAPLIYLGA</sequence>
<reference evidence="3" key="1">
    <citation type="submission" date="2022-11" db="EMBL/GenBank/DDBJ databases">
        <authorList>
            <person name="Petersen C."/>
        </authorList>
    </citation>
    <scope>NUCLEOTIDE SEQUENCE</scope>
    <source>
        <strain evidence="3">IBT 26290</strain>
    </source>
</reference>
<evidence type="ECO:0000256" key="1">
    <source>
        <dbReference type="SAM" id="Coils"/>
    </source>
</evidence>
<protein>
    <submittedName>
        <fullName evidence="3">CHAT domain-containing protein</fullName>
    </submittedName>
</protein>
<dbReference type="PANTHER" id="PTHR19959">
    <property type="entry name" value="KINESIN LIGHT CHAIN"/>
    <property type="match status" value="1"/>
</dbReference>
<feature type="coiled-coil region" evidence="1">
    <location>
        <begin position="295"/>
        <end position="346"/>
    </location>
</feature>
<keyword evidence="4" id="KW-1185">Reference proteome</keyword>
<accession>A0A9W9IJG8</accession>
<dbReference type="EMBL" id="JAPQKN010000001">
    <property type="protein sequence ID" value="KAJ5175406.1"/>
    <property type="molecule type" value="Genomic_DNA"/>
</dbReference>
<evidence type="ECO:0000313" key="3">
    <source>
        <dbReference type="EMBL" id="KAJ5175406.1"/>
    </source>
</evidence>
<dbReference type="InterPro" id="IPR011990">
    <property type="entry name" value="TPR-like_helical_dom_sf"/>
</dbReference>